<proteinExistence type="predicted"/>
<keyword evidence="4" id="KW-0732">Signal</keyword>
<organism evidence="6 7">
    <name type="scientific">Desulfurispirillum indicum (strain ATCC BAA-1389 / DSM 22839 / S5)</name>
    <dbReference type="NCBI Taxonomy" id="653733"/>
    <lineage>
        <taxon>Bacteria</taxon>
        <taxon>Pseudomonadati</taxon>
        <taxon>Chrysiogenota</taxon>
        <taxon>Chrysiogenia</taxon>
        <taxon>Chrysiogenales</taxon>
        <taxon>Chrysiogenaceae</taxon>
        <taxon>Desulfurispirillum</taxon>
    </lineage>
</organism>
<dbReference type="Proteomes" id="UP000002572">
    <property type="component" value="Chromosome"/>
</dbReference>
<dbReference type="eggNOG" id="COG4775">
    <property type="taxonomic scope" value="Bacteria"/>
</dbReference>
<feature type="domain" description="Bacterial surface antigen (D15)" evidence="5">
    <location>
        <begin position="659"/>
        <end position="900"/>
    </location>
</feature>
<gene>
    <name evidence="6" type="ordered locus">Selin_1346</name>
</gene>
<dbReference type="Gene3D" id="2.40.160.50">
    <property type="entry name" value="membrane protein fhac: a member of the omp85/tpsb transporter family"/>
    <property type="match status" value="1"/>
</dbReference>
<dbReference type="OrthoDB" id="33879at2"/>
<evidence type="ECO:0000256" key="1">
    <source>
        <dbReference type="ARBA" id="ARBA00004370"/>
    </source>
</evidence>
<feature type="region of interest" description="Disordered" evidence="3">
    <location>
        <begin position="559"/>
        <end position="592"/>
    </location>
</feature>
<evidence type="ECO:0000313" key="7">
    <source>
        <dbReference type="Proteomes" id="UP000002572"/>
    </source>
</evidence>
<dbReference type="eggNOG" id="COG0823">
    <property type="taxonomic scope" value="Bacteria"/>
</dbReference>
<keyword evidence="7" id="KW-1185">Reference proteome</keyword>
<feature type="compositionally biased region" description="Basic and acidic residues" evidence="3">
    <location>
        <begin position="566"/>
        <end position="576"/>
    </location>
</feature>
<name>E6W5Q0_DESIS</name>
<dbReference type="STRING" id="653733.Selin_1346"/>
<evidence type="ECO:0000313" key="6">
    <source>
        <dbReference type="EMBL" id="ADU66081.1"/>
    </source>
</evidence>
<dbReference type="InParanoid" id="E6W5Q0"/>
<dbReference type="InterPro" id="IPR011042">
    <property type="entry name" value="6-blade_b-propeller_TolB-like"/>
</dbReference>
<dbReference type="SUPFAM" id="SSF82171">
    <property type="entry name" value="DPP6 N-terminal domain-like"/>
    <property type="match status" value="1"/>
</dbReference>
<dbReference type="GO" id="GO:0019867">
    <property type="term" value="C:outer membrane"/>
    <property type="evidence" value="ECO:0007669"/>
    <property type="project" value="InterPro"/>
</dbReference>
<protein>
    <submittedName>
        <fullName evidence="6">WD-40 repeat-containing protein</fullName>
    </submittedName>
</protein>
<feature type="chain" id="PRO_5003213957" evidence="4">
    <location>
        <begin position="24"/>
        <end position="943"/>
    </location>
</feature>
<evidence type="ECO:0000256" key="3">
    <source>
        <dbReference type="SAM" id="MobiDB-lite"/>
    </source>
</evidence>
<dbReference type="InterPro" id="IPR000184">
    <property type="entry name" value="Bac_surfAg_D15"/>
</dbReference>
<reference evidence="6 7" key="1">
    <citation type="submission" date="2010-12" db="EMBL/GenBank/DDBJ databases">
        <title>Complete sequence of Desulfurispirillum indicum S5.</title>
        <authorList>
            <consortium name="US DOE Joint Genome Institute"/>
            <person name="Lucas S."/>
            <person name="Copeland A."/>
            <person name="Lapidus A."/>
            <person name="Cheng J.-F."/>
            <person name="Goodwin L."/>
            <person name="Pitluck S."/>
            <person name="Chertkov O."/>
            <person name="Held B."/>
            <person name="Detter J.C."/>
            <person name="Han C."/>
            <person name="Tapia R."/>
            <person name="Land M."/>
            <person name="Hauser L."/>
            <person name="Kyrpides N."/>
            <person name="Ivanova N."/>
            <person name="Mikhailova N."/>
            <person name="Haggblom M."/>
            <person name="Rauschenbach I."/>
            <person name="Bini E."/>
            <person name="Woyke T."/>
        </authorList>
    </citation>
    <scope>NUCLEOTIDE SEQUENCE [LARGE SCALE GENOMIC DNA]</scope>
    <source>
        <strain evidence="7">ATCC BAA-1389 / DSM 22839 / S5</strain>
    </source>
</reference>
<keyword evidence="2" id="KW-0472">Membrane</keyword>
<dbReference type="KEGG" id="din:Selin_1346"/>
<dbReference type="AlphaFoldDB" id="E6W5Q0"/>
<sequence length="943" mass="107316">MSRIRPALVFLLIFTILRPDAGAAITPDPWVSWQTLRTAHFTIHHAPETETFARQTAALAEEIHLRLTPFFNWQPTRPTEVVITDSTDFPNGFASVFPSNRIVIYMAPPDAIDGLENSGNWLETLLLHEYTHILHMDKVRGLPQGLRQVFGRNFLLFPAYLQPLWVLEGLAIHHESDHMLRTGRVFSSYSHMQMRLETMAGIKDLHQVNQPMVQWPGAATPYLYGTHFFRFLHETRGEDSIRAYVEDYSGQILDITRLQGAARRAYGQSMSHLWQEFDLWLQEQYTEQLASLEARGLREGNRISHFGYFTGGTASLQDEVYFVRHDGHQRQQLMAYDVKRAQLRSVAPVRSSRFSLHPKFGILITQPAICNNRNWYMDIYHIDPDSGHSTRLTKCQRYRYATLTPDAEHIIAVQHQAGQSSLHLLNRDGVLLRELWQGEPGEVPAHMVHHPHEDWLLISMWRQQQGWNLERFDLRTAQWTPLIRRAGIQAHPHFDHDGSHILFSSDSDGIYNIHQYSLESGETTVLTNVRGGAFHPARTDAGLFYIGFHSGGADLYHIADPSPQRHHSEATPERPLPRSQPDPHQGSVSAYSPWQGLQPRWWFPVALFDDDHSELGFITSGEDALGRHRYALQGSYDFEQEWLLGRAEYEYRRFWPHFSLGIDRSASLRRNNDGDVIAARKSQHVQAETMFPFLRTDWRSSVHLGVSRKDFHERSRHALYPSSPDRVDESIGLALHSSNAQQHFRQILPSQGRTLLVVAEDSSAFSGDFRGRTYTASWKEYLALTPSHRQTLHIKGYVGWGDDDSVPFQLGGSTGSSGSLLGSSVFLRRGYPLRGYPEGLQHLHGRRMVLGSLEWNFPLATIERGFITPPLGAGQVWGTLFAEQGAAWNTGSSPQQYSRSIGAEIHGDLFVYYHLGIRATLGVARGLDEGGEDRVYLRAGLGF</sequence>
<dbReference type="Gene3D" id="2.120.10.30">
    <property type="entry name" value="TolB, C-terminal domain"/>
    <property type="match status" value="1"/>
</dbReference>
<dbReference type="RefSeq" id="WP_013505962.1">
    <property type="nucleotide sequence ID" value="NC_014836.1"/>
</dbReference>
<evidence type="ECO:0000256" key="4">
    <source>
        <dbReference type="SAM" id="SignalP"/>
    </source>
</evidence>
<dbReference type="EMBL" id="CP002432">
    <property type="protein sequence ID" value="ADU66081.1"/>
    <property type="molecule type" value="Genomic_DNA"/>
</dbReference>
<evidence type="ECO:0000259" key="5">
    <source>
        <dbReference type="Pfam" id="PF01103"/>
    </source>
</evidence>
<accession>E6W5Q0</accession>
<feature type="signal peptide" evidence="4">
    <location>
        <begin position="1"/>
        <end position="23"/>
    </location>
</feature>
<dbReference type="Pfam" id="PF01103">
    <property type="entry name" value="Omp85"/>
    <property type="match status" value="1"/>
</dbReference>
<comment type="subcellular location">
    <subcellularLocation>
        <location evidence="1">Membrane</location>
    </subcellularLocation>
</comment>
<dbReference type="HOGENOM" id="CLU_012701_0_0_0"/>
<evidence type="ECO:0000256" key="2">
    <source>
        <dbReference type="ARBA" id="ARBA00023136"/>
    </source>
</evidence>